<dbReference type="Gene3D" id="2.40.420.20">
    <property type="match status" value="1"/>
</dbReference>
<organism evidence="3 4">
    <name type="scientific">Runella salmonicolor</name>
    <dbReference type="NCBI Taxonomy" id="2950278"/>
    <lineage>
        <taxon>Bacteria</taxon>
        <taxon>Pseudomonadati</taxon>
        <taxon>Bacteroidota</taxon>
        <taxon>Cytophagia</taxon>
        <taxon>Cytophagales</taxon>
        <taxon>Spirosomataceae</taxon>
        <taxon>Runella</taxon>
    </lineage>
</organism>
<protein>
    <submittedName>
        <fullName evidence="3">Efflux RND transporter periplasmic adaptor subunit</fullName>
    </submittedName>
</protein>
<dbReference type="EMBL" id="JAMZEL010000026">
    <property type="protein sequence ID" value="MCP1386482.1"/>
    <property type="molecule type" value="Genomic_DNA"/>
</dbReference>
<dbReference type="InterPro" id="IPR051909">
    <property type="entry name" value="MFP_Cation_Efflux"/>
</dbReference>
<sequence length="83" mass="9024">VKNTIAVPTNALIQDTNGVTVWLENAEGAFESRMVSVGMTNKDYTEITDGLKAGEKVVISGAYLLNSEYIFKKGSNPMEGHKM</sequence>
<comment type="caution">
    <text evidence="3">The sequence shown here is derived from an EMBL/GenBank/DDBJ whole genome shotgun (WGS) entry which is preliminary data.</text>
</comment>
<dbReference type="Proteomes" id="UP001204772">
    <property type="component" value="Unassembled WGS sequence"/>
</dbReference>
<proteinExistence type="predicted"/>
<dbReference type="InterPro" id="IPR058627">
    <property type="entry name" value="MdtA-like_C"/>
</dbReference>
<keyword evidence="4" id="KW-1185">Reference proteome</keyword>
<accession>A0ABT1FXV6</accession>
<evidence type="ECO:0000313" key="4">
    <source>
        <dbReference type="Proteomes" id="UP001204772"/>
    </source>
</evidence>
<evidence type="ECO:0000259" key="2">
    <source>
        <dbReference type="Pfam" id="PF25967"/>
    </source>
</evidence>
<keyword evidence="1" id="KW-0813">Transport</keyword>
<dbReference type="PANTHER" id="PTHR30097">
    <property type="entry name" value="CATION EFFLUX SYSTEM PROTEIN CUSB"/>
    <property type="match status" value="1"/>
</dbReference>
<gene>
    <name evidence="3" type="ORF">NCI00_28830</name>
</gene>
<evidence type="ECO:0000313" key="3">
    <source>
        <dbReference type="EMBL" id="MCP1386482.1"/>
    </source>
</evidence>
<feature type="non-terminal residue" evidence="3">
    <location>
        <position position="1"/>
    </location>
</feature>
<evidence type="ECO:0000256" key="1">
    <source>
        <dbReference type="ARBA" id="ARBA00022448"/>
    </source>
</evidence>
<feature type="domain" description="Multidrug resistance protein MdtA-like C-terminal permuted SH3" evidence="2">
    <location>
        <begin position="3"/>
        <end position="62"/>
    </location>
</feature>
<reference evidence="3 4" key="1">
    <citation type="submission" date="2022-06" db="EMBL/GenBank/DDBJ databases">
        <title>Runella sp. S5 genome sequencing.</title>
        <authorList>
            <person name="Park S."/>
        </authorList>
    </citation>
    <scope>NUCLEOTIDE SEQUENCE [LARGE SCALE GENOMIC DNA]</scope>
    <source>
        <strain evidence="3 4">S5</strain>
    </source>
</reference>
<dbReference type="Pfam" id="PF25967">
    <property type="entry name" value="RND-MFP_C"/>
    <property type="match status" value="1"/>
</dbReference>
<name>A0ABT1FXV6_9BACT</name>